<accession>A0A2U1FHW7</accession>
<reference evidence="2 3" key="1">
    <citation type="submission" date="2018-04" db="EMBL/GenBank/DDBJ databases">
        <title>Genomic Encyclopedia of Type Strains, Phase IV (KMG-IV): sequencing the most valuable type-strain genomes for metagenomic binning, comparative biology and taxonomic classification.</title>
        <authorList>
            <person name="Goeker M."/>
        </authorList>
    </citation>
    <scope>NUCLEOTIDE SEQUENCE [LARGE SCALE GENOMIC DNA]</scope>
    <source>
        <strain evidence="2 3">DSM 28520</strain>
    </source>
</reference>
<dbReference type="RefSeq" id="WP_116679114.1">
    <property type="nucleotide sequence ID" value="NZ_QEKY01000006.1"/>
</dbReference>
<feature type="domain" description="Putative beta-lactamase-inhibitor-like PepSY-like" evidence="1">
    <location>
        <begin position="57"/>
        <end position="145"/>
    </location>
</feature>
<dbReference type="PROSITE" id="PS51257">
    <property type="entry name" value="PROKAR_LIPOPROTEIN"/>
    <property type="match status" value="1"/>
</dbReference>
<evidence type="ECO:0000313" key="2">
    <source>
        <dbReference type="EMBL" id="PVZ11590.1"/>
    </source>
</evidence>
<dbReference type="EMBL" id="QEKY01000006">
    <property type="protein sequence ID" value="PVZ11590.1"/>
    <property type="molecule type" value="Genomic_DNA"/>
</dbReference>
<proteinExistence type="predicted"/>
<comment type="caution">
    <text evidence="2">The sequence shown here is derived from an EMBL/GenBank/DDBJ whole genome shotgun (WGS) entry which is preliminary data.</text>
</comment>
<dbReference type="OrthoDB" id="799540at2"/>
<dbReference type="AlphaFoldDB" id="A0A2U1FHW7"/>
<feature type="domain" description="Putative beta-lactamase-inhibitor-like PepSY-like" evidence="1">
    <location>
        <begin position="236"/>
        <end position="292"/>
    </location>
</feature>
<dbReference type="Gene3D" id="3.40.1420.30">
    <property type="match status" value="1"/>
</dbReference>
<dbReference type="Pfam" id="PF11396">
    <property type="entry name" value="PepSY_like"/>
    <property type="match status" value="2"/>
</dbReference>
<gene>
    <name evidence="2" type="ORF">C7382_10652</name>
</gene>
<dbReference type="SUPFAM" id="SSF160574">
    <property type="entry name" value="BT0923-like"/>
    <property type="match status" value="2"/>
</dbReference>
<dbReference type="GeneID" id="94550560"/>
<evidence type="ECO:0000259" key="1">
    <source>
        <dbReference type="Pfam" id="PF11396"/>
    </source>
</evidence>
<organism evidence="2 3">
    <name type="scientific">Porphyromonas loveana</name>
    <dbReference type="NCBI Taxonomy" id="1884669"/>
    <lineage>
        <taxon>Bacteria</taxon>
        <taxon>Pseudomonadati</taxon>
        <taxon>Bacteroidota</taxon>
        <taxon>Bacteroidia</taxon>
        <taxon>Bacteroidales</taxon>
        <taxon>Porphyromonadaceae</taxon>
        <taxon>Porphyromonas</taxon>
    </lineage>
</organism>
<dbReference type="Proteomes" id="UP000245462">
    <property type="component" value="Unassembled WGS sequence"/>
</dbReference>
<protein>
    <submittedName>
        <fullName evidence="2">Putative PepSY-like beta-lactamase-inhibitor</fullName>
    </submittedName>
</protein>
<keyword evidence="3" id="KW-1185">Reference proteome</keyword>
<dbReference type="Gene3D" id="3.10.450.360">
    <property type="match status" value="1"/>
</dbReference>
<sequence length="299" mass="34259">MKLFKWSVPLVLCAGIFTACNKEDNSQLSPEAEEARILATMYPNAQNVRWEKEDEYLVAEFINNGSPSEAWFLATKWRYTEIDIPYSALPQPVRTAFEASSYAQWVVEDIDMVERDGTTTFYVIEAERGELDVELYYTPAGVLIKTITEPHHNSTAQYVSPLISATALANIKTYLDANYPNAIVLEYELEDGYIEVDILDGTAHRVLIFSYKGEWINTYIDDGEDDFDYDDDAYENDIPENIKALIISYVNAHYPNATILSIERESNGTYEVEIRHNKIKYDLYFDAQGNFINAHIDDK</sequence>
<evidence type="ECO:0000313" key="3">
    <source>
        <dbReference type="Proteomes" id="UP000245462"/>
    </source>
</evidence>
<dbReference type="InterPro" id="IPR021533">
    <property type="entry name" value="PepSY-like"/>
</dbReference>
<name>A0A2U1FHW7_9PORP</name>